<name>A0AAD2DZN2_9LAMI</name>
<feature type="compositionally biased region" description="Basic and acidic residues" evidence="1">
    <location>
        <begin position="54"/>
        <end position="67"/>
    </location>
</feature>
<proteinExistence type="predicted"/>
<feature type="region of interest" description="Disordered" evidence="1">
    <location>
        <begin position="36"/>
        <end position="71"/>
    </location>
</feature>
<dbReference type="AlphaFoldDB" id="A0AAD2DZN2"/>
<accession>A0AAD2DZN2</accession>
<reference evidence="2" key="1">
    <citation type="submission" date="2023-05" db="EMBL/GenBank/DDBJ databases">
        <authorList>
            <person name="Huff M."/>
        </authorList>
    </citation>
    <scope>NUCLEOTIDE SEQUENCE</scope>
</reference>
<organism evidence="2 3">
    <name type="scientific">Fraxinus pennsylvanica</name>
    <dbReference type="NCBI Taxonomy" id="56036"/>
    <lineage>
        <taxon>Eukaryota</taxon>
        <taxon>Viridiplantae</taxon>
        <taxon>Streptophyta</taxon>
        <taxon>Embryophyta</taxon>
        <taxon>Tracheophyta</taxon>
        <taxon>Spermatophyta</taxon>
        <taxon>Magnoliopsida</taxon>
        <taxon>eudicotyledons</taxon>
        <taxon>Gunneridae</taxon>
        <taxon>Pentapetalae</taxon>
        <taxon>asterids</taxon>
        <taxon>lamiids</taxon>
        <taxon>Lamiales</taxon>
        <taxon>Oleaceae</taxon>
        <taxon>Oleeae</taxon>
        <taxon>Fraxinus</taxon>
    </lineage>
</organism>
<gene>
    <name evidence="2" type="ORF">FPE_LOCUS16704</name>
</gene>
<dbReference type="Proteomes" id="UP000834106">
    <property type="component" value="Chromosome 10"/>
</dbReference>
<keyword evidence="3" id="KW-1185">Reference proteome</keyword>
<evidence type="ECO:0000313" key="3">
    <source>
        <dbReference type="Proteomes" id="UP000834106"/>
    </source>
</evidence>
<sequence length="374" mass="40983">MATFSYGSKKPTMKVAIANRLEKGVFRLEKKAVEETHNKMETSNKTGKGNFLAKIKESPPPKSDRAKHLGSLDASISPGSVSSTSAAIVTSPSQIYEVEFRLLSLILALTISSGRNGNKPEAIERRSSWLQLVQEFHESSGRRKTSKYFSKDKQNVKNKMEVEEVSTKRKAQRGSEESGNDVKPSPGKEVHKVEDDDDDEDFVMPFKRVSIDATWSKKLKSVVGKGVAQKLTDESDEDDAGKAKSNLKPIGTTSGGENASTSLTTTTDMDADGSDKEDIDAKTKDLAQKSYRLIKVTIKTKKIPGVTNFRDKGLLPISIAKLSGSSRVTEESKNLFMKPIACSDAINIELDNDVEYDWLMSVNADIFGTFDGVG</sequence>
<dbReference type="EMBL" id="OU503045">
    <property type="protein sequence ID" value="CAI9769586.1"/>
    <property type="molecule type" value="Genomic_DNA"/>
</dbReference>
<protein>
    <submittedName>
        <fullName evidence="2">Uncharacterized protein</fullName>
    </submittedName>
</protein>
<evidence type="ECO:0000256" key="1">
    <source>
        <dbReference type="SAM" id="MobiDB-lite"/>
    </source>
</evidence>
<feature type="compositionally biased region" description="Polar residues" evidence="1">
    <location>
        <begin position="251"/>
        <end position="268"/>
    </location>
</feature>
<feature type="region of interest" description="Disordered" evidence="1">
    <location>
        <begin position="141"/>
        <end position="197"/>
    </location>
</feature>
<feature type="region of interest" description="Disordered" evidence="1">
    <location>
        <begin position="226"/>
        <end position="276"/>
    </location>
</feature>
<feature type="compositionally biased region" description="Basic and acidic residues" evidence="1">
    <location>
        <begin position="149"/>
        <end position="167"/>
    </location>
</feature>
<evidence type="ECO:0000313" key="2">
    <source>
        <dbReference type="EMBL" id="CAI9769586.1"/>
    </source>
</evidence>